<keyword evidence="5" id="KW-0408">Iron</keyword>
<dbReference type="PRINTS" id="PR00457">
    <property type="entry name" value="ANPEROXIDASE"/>
</dbReference>
<dbReference type="AlphaFoldDB" id="A0A3S3P670"/>
<evidence type="ECO:0000256" key="5">
    <source>
        <dbReference type="PIRSR" id="PIRSR619791-2"/>
    </source>
</evidence>
<feature type="chain" id="PRO_5018647703" evidence="7">
    <location>
        <begin position="26"/>
        <end position="650"/>
    </location>
</feature>
<keyword evidence="10" id="KW-1185">Reference proteome</keyword>
<gene>
    <name evidence="9" type="ORF">B4U79_07338</name>
</gene>
<keyword evidence="3 9" id="KW-0575">Peroxidase</keyword>
<dbReference type="Gene3D" id="1.10.640.10">
    <property type="entry name" value="Haem peroxidase domain superfamily, animal type"/>
    <property type="match status" value="1"/>
</dbReference>
<dbReference type="InterPro" id="IPR019791">
    <property type="entry name" value="Haem_peroxidase_animal"/>
</dbReference>
<keyword evidence="4 7" id="KW-0732">Signal</keyword>
<dbReference type="GO" id="GO:0004435">
    <property type="term" value="F:phosphatidylinositol-4,5-bisphosphate phospholipase C activity"/>
    <property type="evidence" value="ECO:0007669"/>
    <property type="project" value="InterPro"/>
</dbReference>
<dbReference type="PANTHER" id="PTHR11475">
    <property type="entry name" value="OXIDASE/PEROXIDASE"/>
    <property type="match status" value="1"/>
</dbReference>
<dbReference type="FunFam" id="1.10.640.10:FF:000003">
    <property type="entry name" value="chorion peroxidase"/>
    <property type="match status" value="1"/>
</dbReference>
<sequence>MVRLNSLLCSLIALLIEINRNSIDADRPSYNGRHQLRPKNRELLMDIQEAQLEFEKYIEKRYDTNDSNEVQVQIQIRRQVNNQCDVSVRCVESKYRTADGSCNNKQNPKWGKSMECSQRLLPPDYSDRMTRPRASLSGRPLPNARHISSQLHFQREVYGDYTHILMQWGQFLDHDMSFVPTFQSRQGVIDCCEGSGSENCFAIPIRNDDPFYSRFGRTCMGFVRSAPCLTCNVPRQQINQLTSFIDASNVYGNMANETIPLRRMDGTGKLRTSKSNRGNDLLPPSSDPQNDQCSDVENNNICFEAGDNRVNQLPALTAMHTLFLREHNRICNRLKILNPHWGEERLFQEARRIVGAEMQMITYNEFVPLVIGAKNMNAFHLWIRRSGRTTYDPNLNPSIINEFSAAAFRFGHSTVNGLFHLMDERGQTRPYLLRENYFNPFVLYNDDIDLIIRGLIGVRGHLFDRYVTDDVRNHLYKSREDRFGSDLIAFNIQRGRDHGIPGYVFYLRYCFNEQITEFAQLDAYMPREQWTHYSQLYERVEDIDLYSGGLSEYKLPDAIVGPTFACIISKQFYRLKFGDRFWFEHGDQIGSFTEGQLRELRKVTLANIICRNGDNFPEVHPRVMQVDNSNSNPVVSCSSIKEMNFNAWKE</sequence>
<dbReference type="PANTHER" id="PTHR11475:SF143">
    <property type="entry name" value="PUTATIVE-RELATED"/>
    <property type="match status" value="1"/>
</dbReference>
<feature type="domain" description="PI-PLC Y-box" evidence="8">
    <location>
        <begin position="588"/>
        <end position="633"/>
    </location>
</feature>
<dbReference type="PROSITE" id="PS50008">
    <property type="entry name" value="PIPLC_Y_DOMAIN"/>
    <property type="match status" value="1"/>
</dbReference>
<feature type="region of interest" description="Disordered" evidence="6">
    <location>
        <begin position="262"/>
        <end position="293"/>
    </location>
</feature>
<evidence type="ECO:0000313" key="9">
    <source>
        <dbReference type="EMBL" id="RWS06037.1"/>
    </source>
</evidence>
<dbReference type="GO" id="GO:0005576">
    <property type="term" value="C:extracellular region"/>
    <property type="evidence" value="ECO:0007669"/>
    <property type="project" value="UniProtKB-SubCell"/>
</dbReference>
<dbReference type="InterPro" id="IPR037120">
    <property type="entry name" value="Haem_peroxidase_sf_animal"/>
</dbReference>
<dbReference type="PROSITE" id="PS50292">
    <property type="entry name" value="PEROXIDASE_3"/>
    <property type="match status" value="1"/>
</dbReference>
<comment type="caution">
    <text evidence="9">The sequence shown here is derived from an EMBL/GenBank/DDBJ whole genome shotgun (WGS) entry which is preliminary data.</text>
</comment>
<dbReference type="GO" id="GO:0006629">
    <property type="term" value="P:lipid metabolic process"/>
    <property type="evidence" value="ECO:0007669"/>
    <property type="project" value="InterPro"/>
</dbReference>
<dbReference type="OrthoDB" id="823504at2759"/>
<dbReference type="GO" id="GO:0004601">
    <property type="term" value="F:peroxidase activity"/>
    <property type="evidence" value="ECO:0007669"/>
    <property type="project" value="UniProtKB-KW"/>
</dbReference>
<dbReference type="InterPro" id="IPR001711">
    <property type="entry name" value="PLipase_C_Pinositol-sp_Y"/>
</dbReference>
<dbReference type="GO" id="GO:0046872">
    <property type="term" value="F:metal ion binding"/>
    <property type="evidence" value="ECO:0007669"/>
    <property type="project" value="UniProtKB-KW"/>
</dbReference>
<protein>
    <submittedName>
        <fullName evidence="9">Peroxidase-like protein</fullName>
    </submittedName>
</protein>
<dbReference type="Pfam" id="PF03098">
    <property type="entry name" value="An_peroxidase"/>
    <property type="match status" value="1"/>
</dbReference>
<proteinExistence type="predicted"/>
<dbReference type="GO" id="GO:0020037">
    <property type="term" value="F:heme binding"/>
    <property type="evidence" value="ECO:0007669"/>
    <property type="project" value="InterPro"/>
</dbReference>
<feature type="signal peptide" evidence="7">
    <location>
        <begin position="1"/>
        <end position="25"/>
    </location>
</feature>
<evidence type="ECO:0000313" key="10">
    <source>
        <dbReference type="Proteomes" id="UP000285301"/>
    </source>
</evidence>
<dbReference type="GO" id="GO:0006979">
    <property type="term" value="P:response to oxidative stress"/>
    <property type="evidence" value="ECO:0007669"/>
    <property type="project" value="InterPro"/>
</dbReference>
<evidence type="ECO:0000256" key="2">
    <source>
        <dbReference type="ARBA" id="ARBA00022525"/>
    </source>
</evidence>
<dbReference type="CDD" id="cd09823">
    <property type="entry name" value="peroxinectin_like"/>
    <property type="match status" value="1"/>
</dbReference>
<dbReference type="SUPFAM" id="SSF48113">
    <property type="entry name" value="Heme-dependent peroxidases"/>
    <property type="match status" value="1"/>
</dbReference>
<keyword evidence="5" id="KW-0349">Heme</keyword>
<evidence type="ECO:0000256" key="1">
    <source>
        <dbReference type="ARBA" id="ARBA00004613"/>
    </source>
</evidence>
<reference evidence="9 10" key="1">
    <citation type="journal article" date="2018" name="Gigascience">
        <title>Genomes of trombidid mites reveal novel predicted allergens and laterally-transferred genes associated with secondary metabolism.</title>
        <authorList>
            <person name="Dong X."/>
            <person name="Chaisiri K."/>
            <person name="Xia D."/>
            <person name="Armstrong S.D."/>
            <person name="Fang Y."/>
            <person name="Donnelly M.J."/>
            <person name="Kadowaki T."/>
            <person name="McGarry J.W."/>
            <person name="Darby A.C."/>
            <person name="Makepeace B.L."/>
        </authorList>
    </citation>
    <scope>NUCLEOTIDE SEQUENCE [LARGE SCALE GENOMIC DNA]</scope>
    <source>
        <strain evidence="9">UoL-WK</strain>
    </source>
</reference>
<evidence type="ECO:0000256" key="7">
    <source>
        <dbReference type="SAM" id="SignalP"/>
    </source>
</evidence>
<dbReference type="STRING" id="1965070.A0A3S3P670"/>
<dbReference type="EMBL" id="NCKU01004376">
    <property type="protein sequence ID" value="RWS06037.1"/>
    <property type="molecule type" value="Genomic_DNA"/>
</dbReference>
<keyword evidence="3 9" id="KW-0560">Oxidoreductase</keyword>
<evidence type="ECO:0000256" key="3">
    <source>
        <dbReference type="ARBA" id="ARBA00022559"/>
    </source>
</evidence>
<keyword evidence="2" id="KW-0964">Secreted</keyword>
<evidence type="ECO:0000256" key="4">
    <source>
        <dbReference type="ARBA" id="ARBA00022729"/>
    </source>
</evidence>
<evidence type="ECO:0000259" key="8">
    <source>
        <dbReference type="PROSITE" id="PS50008"/>
    </source>
</evidence>
<name>A0A3S3P670_9ACAR</name>
<accession>A0A3S3P670</accession>
<organism evidence="9 10">
    <name type="scientific">Dinothrombium tinctorium</name>
    <dbReference type="NCBI Taxonomy" id="1965070"/>
    <lineage>
        <taxon>Eukaryota</taxon>
        <taxon>Metazoa</taxon>
        <taxon>Ecdysozoa</taxon>
        <taxon>Arthropoda</taxon>
        <taxon>Chelicerata</taxon>
        <taxon>Arachnida</taxon>
        <taxon>Acari</taxon>
        <taxon>Acariformes</taxon>
        <taxon>Trombidiformes</taxon>
        <taxon>Prostigmata</taxon>
        <taxon>Anystina</taxon>
        <taxon>Parasitengona</taxon>
        <taxon>Trombidioidea</taxon>
        <taxon>Trombidiidae</taxon>
        <taxon>Dinothrombium</taxon>
    </lineage>
</organism>
<evidence type="ECO:0000256" key="6">
    <source>
        <dbReference type="SAM" id="MobiDB-lite"/>
    </source>
</evidence>
<dbReference type="GO" id="GO:0035556">
    <property type="term" value="P:intracellular signal transduction"/>
    <property type="evidence" value="ECO:0007669"/>
    <property type="project" value="InterPro"/>
</dbReference>
<feature type="binding site" description="axial binding residue" evidence="5">
    <location>
        <position position="412"/>
    </location>
    <ligand>
        <name>heme b</name>
        <dbReference type="ChEBI" id="CHEBI:60344"/>
    </ligand>
    <ligandPart>
        <name>Fe</name>
        <dbReference type="ChEBI" id="CHEBI:18248"/>
    </ligandPart>
</feature>
<keyword evidence="5" id="KW-0479">Metal-binding</keyword>
<comment type="subcellular location">
    <subcellularLocation>
        <location evidence="1">Secreted</location>
    </subcellularLocation>
</comment>
<dbReference type="Proteomes" id="UP000285301">
    <property type="component" value="Unassembled WGS sequence"/>
</dbReference>
<dbReference type="InterPro" id="IPR010255">
    <property type="entry name" value="Haem_peroxidase_sf"/>
</dbReference>